<dbReference type="Proteomes" id="UP000078576">
    <property type="component" value="Unassembled WGS sequence"/>
</dbReference>
<dbReference type="PANTHER" id="PTHR45881">
    <property type="entry name" value="CHECKPOINT SUPPRESSOR 1-LIKE, ISOFORM A-RELATED"/>
    <property type="match status" value="1"/>
</dbReference>
<feature type="compositionally biased region" description="Polar residues" evidence="7">
    <location>
        <begin position="138"/>
        <end position="148"/>
    </location>
</feature>
<dbReference type="InterPro" id="IPR001766">
    <property type="entry name" value="Fork_head_dom"/>
</dbReference>
<dbReference type="PRINTS" id="PR00053">
    <property type="entry name" value="FORKHEAD"/>
</dbReference>
<feature type="DNA-binding region" description="Fork-head" evidence="6">
    <location>
        <begin position="158"/>
        <end position="247"/>
    </location>
</feature>
<comment type="subcellular location">
    <subcellularLocation>
        <location evidence="1 6">Nucleus</location>
    </subcellularLocation>
</comment>
<evidence type="ECO:0000256" key="1">
    <source>
        <dbReference type="ARBA" id="ARBA00004123"/>
    </source>
</evidence>
<dbReference type="OrthoDB" id="5954824at2759"/>
<dbReference type="InterPro" id="IPR036390">
    <property type="entry name" value="WH_DNA-bd_sf"/>
</dbReference>
<evidence type="ECO:0000313" key="10">
    <source>
        <dbReference type="Proteomes" id="UP000078576"/>
    </source>
</evidence>
<organism evidence="9 10">
    <name type="scientific">Cytospora mali</name>
    <name type="common">Apple Valsa canker fungus</name>
    <name type="synonym">Valsa mali</name>
    <dbReference type="NCBI Taxonomy" id="578113"/>
    <lineage>
        <taxon>Eukaryota</taxon>
        <taxon>Fungi</taxon>
        <taxon>Dikarya</taxon>
        <taxon>Ascomycota</taxon>
        <taxon>Pezizomycotina</taxon>
        <taxon>Sordariomycetes</taxon>
        <taxon>Sordariomycetidae</taxon>
        <taxon>Diaporthales</taxon>
        <taxon>Cytosporaceae</taxon>
        <taxon>Cytospora</taxon>
    </lineage>
</organism>
<gene>
    <name evidence="9" type="ORF">VP1G_02331</name>
</gene>
<evidence type="ECO:0000256" key="2">
    <source>
        <dbReference type="ARBA" id="ARBA00023015"/>
    </source>
</evidence>
<keyword evidence="10" id="KW-1185">Reference proteome</keyword>
<keyword evidence="3 6" id="KW-0238">DNA-binding</keyword>
<dbReference type="Gene3D" id="1.10.10.10">
    <property type="entry name" value="Winged helix-like DNA-binding domain superfamily/Winged helix DNA-binding domain"/>
    <property type="match status" value="1"/>
</dbReference>
<dbReference type="InterPro" id="IPR036388">
    <property type="entry name" value="WH-like_DNA-bd_sf"/>
</dbReference>
<feature type="domain" description="Fork-head" evidence="8">
    <location>
        <begin position="158"/>
        <end position="247"/>
    </location>
</feature>
<evidence type="ECO:0000313" key="9">
    <source>
        <dbReference type="EMBL" id="KUI54987.1"/>
    </source>
</evidence>
<dbReference type="SUPFAM" id="SSF46785">
    <property type="entry name" value="Winged helix' DNA-binding domain"/>
    <property type="match status" value="1"/>
</dbReference>
<dbReference type="STRING" id="694573.A0A194UTG0"/>
<feature type="region of interest" description="Disordered" evidence="7">
    <location>
        <begin position="84"/>
        <end position="153"/>
    </location>
</feature>
<dbReference type="AlphaFoldDB" id="A0A194UTG0"/>
<dbReference type="GO" id="GO:0000981">
    <property type="term" value="F:DNA-binding transcription factor activity, RNA polymerase II-specific"/>
    <property type="evidence" value="ECO:0007669"/>
    <property type="project" value="TreeGrafter"/>
</dbReference>
<dbReference type="Pfam" id="PF00250">
    <property type="entry name" value="Forkhead"/>
    <property type="match status" value="1"/>
</dbReference>
<keyword evidence="4" id="KW-0804">Transcription</keyword>
<protein>
    <recommendedName>
        <fullName evidence="8">Fork-head domain-containing protein</fullName>
    </recommendedName>
</protein>
<evidence type="ECO:0000259" key="8">
    <source>
        <dbReference type="PROSITE" id="PS50039"/>
    </source>
</evidence>
<dbReference type="GO" id="GO:0005634">
    <property type="term" value="C:nucleus"/>
    <property type="evidence" value="ECO:0007669"/>
    <property type="project" value="UniProtKB-SubCell"/>
</dbReference>
<evidence type="ECO:0000256" key="6">
    <source>
        <dbReference type="PROSITE-ProRule" id="PRU00089"/>
    </source>
</evidence>
<reference evidence="10" key="1">
    <citation type="submission" date="2014-12" db="EMBL/GenBank/DDBJ databases">
        <title>Genome Sequence of Valsa Canker Pathogens Uncovers a Specific Adaption of Colonization on Woody Bark.</title>
        <authorList>
            <person name="Yin Z."/>
            <person name="Liu H."/>
            <person name="Gao X."/>
            <person name="Li Z."/>
            <person name="Song N."/>
            <person name="Ke X."/>
            <person name="Dai Q."/>
            <person name="Wu Y."/>
            <person name="Sun Y."/>
            <person name="Xu J.-R."/>
            <person name="Kang Z.K."/>
            <person name="Wang L."/>
            <person name="Huang L."/>
        </authorList>
    </citation>
    <scope>NUCLEOTIDE SEQUENCE [LARGE SCALE GENOMIC DNA]</scope>
    <source>
        <strain evidence="10">SXYL134</strain>
    </source>
</reference>
<evidence type="ECO:0000256" key="4">
    <source>
        <dbReference type="ARBA" id="ARBA00023163"/>
    </source>
</evidence>
<dbReference type="PROSITE" id="PS50039">
    <property type="entry name" value="FORK_HEAD_3"/>
    <property type="match status" value="1"/>
</dbReference>
<evidence type="ECO:0000256" key="3">
    <source>
        <dbReference type="ARBA" id="ARBA00023125"/>
    </source>
</evidence>
<dbReference type="PANTHER" id="PTHR45881:SF1">
    <property type="entry name" value="FORK HEAD PROTEIN HOMOLOG 2"/>
    <property type="match status" value="1"/>
</dbReference>
<accession>A0A194UTG0</accession>
<evidence type="ECO:0000256" key="5">
    <source>
        <dbReference type="ARBA" id="ARBA00023242"/>
    </source>
</evidence>
<name>A0A194UTG0_CYTMA</name>
<proteinExistence type="predicted"/>
<sequence>MDPSRKPADLTLPPFRPGLNLASVTSLPPLRDVISFLHEVVKKAPVSSDTQVVEMKDVEVEGCVKESASSSEGLLPVAVASTKKRTPLPNSKPSGALPVESNGVSSKVLSNDRKRPRAGNDEDDGTDSDAHASKRSRQGQSTSTNNVDWNLDENKSTKPAVSYVQMAKDAILSTPEKVLSLEGILTFITTNYAYYRLLQDQAAWKSSIYGALRASKAFEKVGKSTVGAQLWRVKVEYRAMQKPVRWARLYTLRNPPY</sequence>
<dbReference type="EMBL" id="KN714677">
    <property type="protein sequence ID" value="KUI54987.1"/>
    <property type="molecule type" value="Genomic_DNA"/>
</dbReference>
<keyword evidence="2" id="KW-0805">Transcription regulation</keyword>
<keyword evidence="5 6" id="KW-0539">Nucleus</keyword>
<evidence type="ECO:0000256" key="7">
    <source>
        <dbReference type="SAM" id="MobiDB-lite"/>
    </source>
</evidence>
<dbReference type="SMART" id="SM00339">
    <property type="entry name" value="FH"/>
    <property type="match status" value="1"/>
</dbReference>
<dbReference type="GO" id="GO:0000978">
    <property type="term" value="F:RNA polymerase II cis-regulatory region sequence-specific DNA binding"/>
    <property type="evidence" value="ECO:0007669"/>
    <property type="project" value="TreeGrafter"/>
</dbReference>